<evidence type="ECO:0000313" key="1">
    <source>
        <dbReference type="EMBL" id="KNC78734.1"/>
    </source>
</evidence>
<keyword evidence="2" id="KW-1185">Reference proteome</keyword>
<reference evidence="1 2" key="1">
    <citation type="submission" date="2011-02" db="EMBL/GenBank/DDBJ databases">
        <title>The Genome Sequence of Sphaeroforma arctica JP610.</title>
        <authorList>
            <consortium name="The Broad Institute Genome Sequencing Platform"/>
            <person name="Russ C."/>
            <person name="Cuomo C."/>
            <person name="Young S.K."/>
            <person name="Zeng Q."/>
            <person name="Gargeya S."/>
            <person name="Alvarado L."/>
            <person name="Berlin A."/>
            <person name="Chapman S.B."/>
            <person name="Chen Z."/>
            <person name="Freedman E."/>
            <person name="Gellesch M."/>
            <person name="Goldberg J."/>
            <person name="Griggs A."/>
            <person name="Gujja S."/>
            <person name="Heilman E."/>
            <person name="Heiman D."/>
            <person name="Howarth C."/>
            <person name="Mehta T."/>
            <person name="Neiman D."/>
            <person name="Pearson M."/>
            <person name="Roberts A."/>
            <person name="Saif S."/>
            <person name="Shea T."/>
            <person name="Shenoy N."/>
            <person name="Sisk P."/>
            <person name="Stolte C."/>
            <person name="Sykes S."/>
            <person name="White J."/>
            <person name="Yandava C."/>
            <person name="Burger G."/>
            <person name="Gray M.W."/>
            <person name="Holland P.W.H."/>
            <person name="King N."/>
            <person name="Lang F.B.F."/>
            <person name="Roger A.J."/>
            <person name="Ruiz-Trillo I."/>
            <person name="Haas B."/>
            <person name="Nusbaum C."/>
            <person name="Birren B."/>
        </authorList>
    </citation>
    <scope>NUCLEOTIDE SEQUENCE [LARGE SCALE GENOMIC DNA]</scope>
    <source>
        <strain evidence="1 2">JP610</strain>
    </source>
</reference>
<proteinExistence type="predicted"/>
<dbReference type="Proteomes" id="UP000054560">
    <property type="component" value="Unassembled WGS sequence"/>
</dbReference>
<sequence>MVLRLELLSSEDGTAAAGDTRGVKGRGGVVTSGEVAAGSSVGDGVGVWNTASVSSFGDVRLLESRAGAGRVSWWHRSGLLRHTMALGLVSVAPHRMRYTSVYEMGTNVVFAMGRVDQSDVHGTLTPVTDNVLVGNKSAGDPTRGNYGEKIVYLMVGNTLVR</sequence>
<accession>A0A0L0FPU6</accession>
<organism evidence="1 2">
    <name type="scientific">Sphaeroforma arctica JP610</name>
    <dbReference type="NCBI Taxonomy" id="667725"/>
    <lineage>
        <taxon>Eukaryota</taxon>
        <taxon>Ichthyosporea</taxon>
        <taxon>Ichthyophonida</taxon>
        <taxon>Sphaeroforma</taxon>
    </lineage>
</organism>
<gene>
    <name evidence="1" type="ORF">SARC_08846</name>
</gene>
<protein>
    <submittedName>
        <fullName evidence="1">Uncharacterized protein</fullName>
    </submittedName>
</protein>
<dbReference type="AlphaFoldDB" id="A0A0L0FPU6"/>
<name>A0A0L0FPU6_9EUKA</name>
<dbReference type="RefSeq" id="XP_014152636.1">
    <property type="nucleotide sequence ID" value="XM_014297161.1"/>
</dbReference>
<dbReference type="EMBL" id="KQ242434">
    <property type="protein sequence ID" value="KNC78734.1"/>
    <property type="molecule type" value="Genomic_DNA"/>
</dbReference>
<dbReference type="GeneID" id="25909350"/>
<evidence type="ECO:0000313" key="2">
    <source>
        <dbReference type="Proteomes" id="UP000054560"/>
    </source>
</evidence>